<evidence type="ECO:0000313" key="3">
    <source>
        <dbReference type="EMBL" id="QPI70169.1"/>
    </source>
</evidence>
<proteinExistence type="predicted"/>
<feature type="domain" description="Herpesvirus glycoprotein L N-terminal" evidence="2">
    <location>
        <begin position="70"/>
        <end position="140"/>
    </location>
</feature>
<dbReference type="PROSITE" id="PS51257">
    <property type="entry name" value="PROKAR_LIPOPROTEIN"/>
    <property type="match status" value="1"/>
</dbReference>
<keyword evidence="3" id="KW-0261">Viral envelope protein</keyword>
<protein>
    <submittedName>
        <fullName evidence="3">Envelope glycoprotein L</fullName>
    </submittedName>
</protein>
<sequence>MKVLWAQRPRGGQRPSMLLALAVLLAASCAASRPWPALETEAARRYPLPWGPRAVLQLPCGGGPLEGQLYSPPPTENLLNRTRGVLIKGNCAPPEVILWVESAGPVWVNPYAAIHGLAADVRVSTSPADFKSELLGALDEVLTETDTQPDEFLGPPPLGCIGGPYLQGGEADRDGRHIAIGTQDSCELFEDPYRQPPLEDGDSDHAPAPKNP</sequence>
<reference evidence="3" key="1">
    <citation type="journal article" date="2020" name="Emerg. Infect. Dis.">
        <title>Identification of a Novel alpha-herpesvirus Associated with Ulcerative Stomatitis in Donkeys.</title>
        <authorList>
            <person name="Martella V."/>
            <person name="Lanave G."/>
            <person name="Camero M."/>
            <person name="Larocca V."/>
            <person name="Lorusso E."/>
            <person name="Catella C."/>
            <person name="Capozza P."/>
            <person name="Tempesta M."/>
            <person name="Buonavoglia C."/>
        </authorList>
    </citation>
    <scope>NUCLEOTIDE SEQUENCE</scope>
    <source>
        <strain evidence="3">AsHV/Bari/2011/740</strain>
    </source>
</reference>
<dbReference type="EMBL" id="MT012704">
    <property type="protein sequence ID" value="QPI70169.1"/>
    <property type="molecule type" value="Genomic_DNA"/>
</dbReference>
<dbReference type="GO" id="GO:0019031">
    <property type="term" value="C:viral envelope"/>
    <property type="evidence" value="ECO:0007669"/>
    <property type="project" value="UniProtKB-KW"/>
</dbReference>
<evidence type="ECO:0000256" key="1">
    <source>
        <dbReference type="SAM" id="MobiDB-lite"/>
    </source>
</evidence>
<evidence type="ECO:0000313" key="4">
    <source>
        <dbReference type="Proteomes" id="UP001143705"/>
    </source>
</evidence>
<dbReference type="InterPro" id="IPR007923">
    <property type="entry name" value="Herpes_gL_N"/>
</dbReference>
<organism evidence="3 4">
    <name type="scientific">Equid herpesvirus 6</name>
    <dbReference type="NCBI Taxonomy" id="173566"/>
    <lineage>
        <taxon>Viruses</taxon>
        <taxon>Duplodnaviria</taxon>
        <taxon>Heunggongvirae</taxon>
        <taxon>Peploviricota</taxon>
        <taxon>Herviviricetes</taxon>
        <taxon>Herpesvirales</taxon>
        <taxon>Orthoherpesviridae</taxon>
        <taxon>Alphaherpesvirinae</taxon>
        <taxon>Varicellovirus</taxon>
    </lineage>
</organism>
<dbReference type="InterPro" id="IPR038311">
    <property type="entry name" value="Herpes_gL_N_sf"/>
</dbReference>
<keyword evidence="3" id="KW-0946">Virion</keyword>
<feature type="compositionally biased region" description="Basic and acidic residues" evidence="1">
    <location>
        <begin position="203"/>
        <end position="212"/>
    </location>
</feature>
<dbReference type="Pfam" id="PF05259">
    <property type="entry name" value="Herpes_UL1"/>
    <property type="match status" value="1"/>
</dbReference>
<keyword evidence="4" id="KW-1185">Reference proteome</keyword>
<dbReference type="Proteomes" id="UP001143705">
    <property type="component" value="Segment"/>
</dbReference>
<dbReference type="RefSeq" id="YP_010801461.1">
    <property type="nucleotide sequence ID" value="NC_076964.1"/>
</dbReference>
<evidence type="ECO:0000259" key="2">
    <source>
        <dbReference type="Pfam" id="PF05259"/>
    </source>
</evidence>
<dbReference type="KEGG" id="vg:80540170"/>
<dbReference type="PROSITE" id="PS52024">
    <property type="entry name" value="GL_AHV"/>
    <property type="match status" value="1"/>
</dbReference>
<accession>A0A7S9YU33</accession>
<name>A0A7S9YU33_9ALPH</name>
<dbReference type="Gene3D" id="3.30.390.170">
    <property type="match status" value="1"/>
</dbReference>
<feature type="region of interest" description="Disordered" evidence="1">
    <location>
        <begin position="189"/>
        <end position="212"/>
    </location>
</feature>
<dbReference type="GeneID" id="80540170"/>